<protein>
    <recommendedName>
        <fullName evidence="11">Fungal lipase-like domain-containing protein</fullName>
    </recommendedName>
</protein>
<dbReference type="InterPro" id="IPR029058">
    <property type="entry name" value="AB_hydrolase_fold"/>
</dbReference>
<sequence>MASVSLRESIGIREEIIKKACSMYMKAHNFAEKQLYVCEKIRNSSELVFSFPGSWSVSDLFVGSPFGEVTVDLELFPSLRCIGLNEIATVNGAFFNRFKAILGTTQFKKEVRTAVTERKQVVFTGHSLGGPIAILATIWFLEEYIRQDPKTLAPLCLTFGSPLVGDRIVSHALRRENWSRYFVNFVMRYDIVPRVSLAPLSSVEHQLQQVLNCFNPKSPLYMQGNVGEASGFYVNVMRNAFSVVSHAACKMMGSTNLLLETVSNFVELSPYRPLGTFVFCAGNGKLVVVRNPDAILQLLFYTFQLSSVAVADSRLKDHLSYKDELQECLQMQSVTFLDDHHLEALPLSDNVTMEINMALNDLGLSAKARLCLRAAGELEKQKKNNQKAIDKKLEDIESGLGKLQGYKKRCQHKMGYYDAFKLPKDKEDFDANVKRLELAGIWDEIIEMLKRNELPDEFESRKAWIEIGTRYRRIVEPLDIANYYGHLKNEDTGPYIETGRPKRYKCTQRWREHVERMSKESSESCFWAEVEELCIKSGNPSIREAILQLKRRVEEWIRNGYLDDDVFLKGSTFDKLLKEYSLTNSDQNVIFQGSWS</sequence>
<keyword evidence="4" id="KW-0378">Hydrolase</keyword>
<evidence type="ECO:0008006" key="11">
    <source>
        <dbReference type="Google" id="ProtNLM"/>
    </source>
</evidence>
<gene>
    <name evidence="9" type="ORF">MANES_06G099600v8</name>
</gene>
<dbReference type="OMA" id="ESCFWAV"/>
<feature type="domain" description="EDS1 EP" evidence="8">
    <location>
        <begin position="402"/>
        <end position="587"/>
    </location>
</feature>
<dbReference type="ESTHER" id="manes-a0a2c9vrv8">
    <property type="family name" value="Plant_lipase_EDS1-like"/>
</dbReference>
<dbReference type="Gene3D" id="3.40.50.1820">
    <property type="entry name" value="alpha/beta hydrolase"/>
    <property type="match status" value="1"/>
</dbReference>
<evidence type="ECO:0000256" key="3">
    <source>
        <dbReference type="ARBA" id="ARBA00022490"/>
    </source>
</evidence>
<name>A0A2C9VRV8_MANES</name>
<comment type="caution">
    <text evidence="9">The sequence shown here is derived from an EMBL/GenBank/DDBJ whole genome shotgun (WGS) entry which is preliminary data.</text>
</comment>
<dbReference type="GO" id="GO:0005737">
    <property type="term" value="C:cytoplasm"/>
    <property type="evidence" value="ECO:0007669"/>
    <property type="project" value="UniProtKB-SubCell"/>
</dbReference>
<evidence type="ECO:0000256" key="5">
    <source>
        <dbReference type="ARBA" id="ARBA00022821"/>
    </source>
</evidence>
<dbReference type="InterPro" id="IPR002921">
    <property type="entry name" value="Fungal_lipase-type"/>
</dbReference>
<dbReference type="CDD" id="cd00519">
    <property type="entry name" value="Lipase_3"/>
    <property type="match status" value="1"/>
</dbReference>
<dbReference type="Pfam" id="PF01764">
    <property type="entry name" value="Lipase_3"/>
    <property type="match status" value="1"/>
</dbReference>
<keyword evidence="6" id="KW-0539">Nucleus</keyword>
<proteinExistence type="predicted"/>
<evidence type="ECO:0000256" key="6">
    <source>
        <dbReference type="ARBA" id="ARBA00023242"/>
    </source>
</evidence>
<dbReference type="InterPro" id="IPR041266">
    <property type="entry name" value="EDS1_EP"/>
</dbReference>
<evidence type="ECO:0000313" key="10">
    <source>
        <dbReference type="Proteomes" id="UP000091857"/>
    </source>
</evidence>
<dbReference type="InterPro" id="IPR044214">
    <property type="entry name" value="EDS1-like"/>
</dbReference>
<dbReference type="PANTHER" id="PTHR47090">
    <property type="entry name" value="PROTEIN EDS1-RELATED"/>
    <property type="match status" value="1"/>
</dbReference>
<evidence type="ECO:0000313" key="9">
    <source>
        <dbReference type="EMBL" id="OAY47706.1"/>
    </source>
</evidence>
<dbReference type="EMBL" id="CM004392">
    <property type="protein sequence ID" value="OAY47706.1"/>
    <property type="molecule type" value="Genomic_DNA"/>
</dbReference>
<dbReference type="GO" id="GO:0005634">
    <property type="term" value="C:nucleus"/>
    <property type="evidence" value="ECO:0007669"/>
    <property type="project" value="UniProtKB-SubCell"/>
</dbReference>
<dbReference type="Proteomes" id="UP000091857">
    <property type="component" value="Chromosome 6"/>
</dbReference>
<keyword evidence="10" id="KW-1185">Reference proteome</keyword>
<dbReference type="GO" id="GO:0009862">
    <property type="term" value="P:systemic acquired resistance, salicylic acid mediated signaling pathway"/>
    <property type="evidence" value="ECO:0000318"/>
    <property type="project" value="GO_Central"/>
</dbReference>
<keyword evidence="3" id="KW-0963">Cytoplasm</keyword>
<dbReference type="Pfam" id="PF18117">
    <property type="entry name" value="EDS1_EP"/>
    <property type="match status" value="1"/>
</dbReference>
<feature type="domain" description="Fungal lipase-type" evidence="7">
    <location>
        <begin position="88"/>
        <end position="197"/>
    </location>
</feature>
<dbReference type="PANTHER" id="PTHR47090:SF2">
    <property type="entry name" value="PROTEIN EDS1-RELATED"/>
    <property type="match status" value="1"/>
</dbReference>
<organism evidence="9 10">
    <name type="scientific">Manihot esculenta</name>
    <name type="common">Cassava</name>
    <name type="synonym">Jatropha manihot</name>
    <dbReference type="NCBI Taxonomy" id="3983"/>
    <lineage>
        <taxon>Eukaryota</taxon>
        <taxon>Viridiplantae</taxon>
        <taxon>Streptophyta</taxon>
        <taxon>Embryophyta</taxon>
        <taxon>Tracheophyta</taxon>
        <taxon>Spermatophyta</taxon>
        <taxon>Magnoliopsida</taxon>
        <taxon>eudicotyledons</taxon>
        <taxon>Gunneridae</taxon>
        <taxon>Pentapetalae</taxon>
        <taxon>rosids</taxon>
        <taxon>fabids</taxon>
        <taxon>Malpighiales</taxon>
        <taxon>Euphorbiaceae</taxon>
        <taxon>Crotonoideae</taxon>
        <taxon>Manihoteae</taxon>
        <taxon>Manihot</taxon>
    </lineage>
</organism>
<dbReference type="GO" id="GO:0016787">
    <property type="term" value="F:hydrolase activity"/>
    <property type="evidence" value="ECO:0007669"/>
    <property type="project" value="UniProtKB-KW"/>
</dbReference>
<dbReference type="GO" id="GO:0006629">
    <property type="term" value="P:lipid metabolic process"/>
    <property type="evidence" value="ECO:0007669"/>
    <property type="project" value="InterPro"/>
</dbReference>
<evidence type="ECO:0000256" key="2">
    <source>
        <dbReference type="ARBA" id="ARBA00004496"/>
    </source>
</evidence>
<accession>A0A2C9VRV8</accession>
<dbReference type="SUPFAM" id="SSF53474">
    <property type="entry name" value="alpha/beta-Hydrolases"/>
    <property type="match status" value="1"/>
</dbReference>
<reference evidence="10" key="1">
    <citation type="journal article" date="2016" name="Nat. Biotechnol.">
        <title>Sequencing wild and cultivated cassava and related species reveals extensive interspecific hybridization and genetic diversity.</title>
        <authorList>
            <person name="Bredeson J.V."/>
            <person name="Lyons J.B."/>
            <person name="Prochnik S.E."/>
            <person name="Wu G.A."/>
            <person name="Ha C.M."/>
            <person name="Edsinger-Gonzales E."/>
            <person name="Grimwood J."/>
            <person name="Schmutz J."/>
            <person name="Rabbi I.Y."/>
            <person name="Egesi C."/>
            <person name="Nauluvula P."/>
            <person name="Lebot V."/>
            <person name="Ndunguru J."/>
            <person name="Mkamilo G."/>
            <person name="Bart R.S."/>
            <person name="Setter T.L."/>
            <person name="Gleadow R.M."/>
            <person name="Kulakow P."/>
            <person name="Ferguson M.E."/>
            <person name="Rounsley S."/>
            <person name="Rokhsar D.S."/>
        </authorList>
    </citation>
    <scope>NUCLEOTIDE SEQUENCE [LARGE SCALE GENOMIC DNA]</scope>
    <source>
        <strain evidence="10">cv. AM560-2</strain>
    </source>
</reference>
<dbReference type="STRING" id="3983.A0A2C9VRV8"/>
<evidence type="ECO:0000259" key="8">
    <source>
        <dbReference type="Pfam" id="PF18117"/>
    </source>
</evidence>
<dbReference type="OrthoDB" id="426718at2759"/>
<dbReference type="AlphaFoldDB" id="A0A2C9VRV8"/>
<dbReference type="Gramene" id="Manes.06G099600.1.v8.1">
    <property type="protein sequence ID" value="Manes.06G099600.1.v8.1.CDS"/>
    <property type="gene ID" value="Manes.06G099600.v8.1"/>
</dbReference>
<evidence type="ECO:0000256" key="1">
    <source>
        <dbReference type="ARBA" id="ARBA00004123"/>
    </source>
</evidence>
<comment type="subcellular location">
    <subcellularLocation>
        <location evidence="2">Cytoplasm</location>
    </subcellularLocation>
    <subcellularLocation>
        <location evidence="1">Nucleus</location>
    </subcellularLocation>
</comment>
<evidence type="ECO:0000259" key="7">
    <source>
        <dbReference type="Pfam" id="PF01764"/>
    </source>
</evidence>
<evidence type="ECO:0000256" key="4">
    <source>
        <dbReference type="ARBA" id="ARBA00022801"/>
    </source>
</evidence>
<keyword evidence="5" id="KW-0611">Plant defense</keyword>